<sequence>MTMNAIMTFTMKASLSMTLVAFLLPLVTTIASAGPTPTTLDVDLVIPRAEPSTGIVSLLTSTLDPATATASSTSFSAGQPSMINTPNLADTKPSMAKAILEYLFLSIAVLLVGSIIIRRLLALRAQNRPLYHFFYARDPSSPPHYTHHHAPGFAPQSLPPLPTSYLSSSHLTPPTSAYLGNGLTHPDRNTPPHATRRTTAADIDDSGRRGVVGSSLGANQEHDWDGWLTDRDALPAYDVFGGPPKYAEVVRNQRNNPHGGTVTEMTALRRVTTPSEAAAATATATTMSFVGIGAGQSRHGSSGDRVVTRHRARRSRRTVEGSDHGGDVSVSMSMSIVGIQPTRSVSSTERDHRGEELQQQNDQDQHGEGQSPHDIRREDGGQQQEQEQHTSSFPVPSSISAAPQHPESTAFASSDTQAPNRSRPIPTSSRSPELPLLSSPELISLPSPTFSSAHPTFLSRLLLPHDHDSISSSHSRSLSHSHTRPMIDSNSTQATGASGSHETHEVPRPKQQIEAETGKKGEDEHGTGSHSHSLNNNLDFSLGQNGQSQIPSSSFSQNQSQNPNIPSRSTHDASISTSFMGTTSTATSLMGTSSTTTSLTRTSAPSTTA</sequence>
<reference evidence="1 2" key="1">
    <citation type="journal article" date="2019" name="Nat. Ecol. Evol.">
        <title>Megaphylogeny resolves global patterns of mushroom evolution.</title>
        <authorList>
            <person name="Varga T."/>
            <person name="Krizsan K."/>
            <person name="Foldi C."/>
            <person name="Dima B."/>
            <person name="Sanchez-Garcia M."/>
            <person name="Sanchez-Ramirez S."/>
            <person name="Szollosi G.J."/>
            <person name="Szarkandi J.G."/>
            <person name="Papp V."/>
            <person name="Albert L."/>
            <person name="Andreopoulos W."/>
            <person name="Angelini C."/>
            <person name="Antonin V."/>
            <person name="Barry K.W."/>
            <person name="Bougher N.L."/>
            <person name="Buchanan P."/>
            <person name="Buyck B."/>
            <person name="Bense V."/>
            <person name="Catcheside P."/>
            <person name="Chovatia M."/>
            <person name="Cooper J."/>
            <person name="Damon W."/>
            <person name="Desjardin D."/>
            <person name="Finy P."/>
            <person name="Geml J."/>
            <person name="Haridas S."/>
            <person name="Hughes K."/>
            <person name="Justo A."/>
            <person name="Karasinski D."/>
            <person name="Kautmanova I."/>
            <person name="Kiss B."/>
            <person name="Kocsube S."/>
            <person name="Kotiranta H."/>
            <person name="LaButti K.M."/>
            <person name="Lechner B.E."/>
            <person name="Liimatainen K."/>
            <person name="Lipzen A."/>
            <person name="Lukacs Z."/>
            <person name="Mihaltcheva S."/>
            <person name="Morgado L.N."/>
            <person name="Niskanen T."/>
            <person name="Noordeloos M.E."/>
            <person name="Ohm R.A."/>
            <person name="Ortiz-Santana B."/>
            <person name="Ovrebo C."/>
            <person name="Racz N."/>
            <person name="Riley R."/>
            <person name="Savchenko A."/>
            <person name="Shiryaev A."/>
            <person name="Soop K."/>
            <person name="Spirin V."/>
            <person name="Szebenyi C."/>
            <person name="Tomsovsky M."/>
            <person name="Tulloss R.E."/>
            <person name="Uehling J."/>
            <person name="Grigoriev I.V."/>
            <person name="Vagvolgyi C."/>
            <person name="Papp T."/>
            <person name="Martin F.M."/>
            <person name="Miettinen O."/>
            <person name="Hibbett D.S."/>
            <person name="Nagy L.G."/>
        </authorList>
    </citation>
    <scope>NUCLEOTIDE SEQUENCE [LARGE SCALE GENOMIC DNA]</scope>
    <source>
        <strain evidence="1 2">NL-1719</strain>
    </source>
</reference>
<dbReference type="EMBL" id="ML208441">
    <property type="protein sequence ID" value="TFK65293.1"/>
    <property type="molecule type" value="Genomic_DNA"/>
</dbReference>
<proteinExistence type="predicted"/>
<accession>A0ACD3AHY5</accession>
<organism evidence="1 2">
    <name type="scientific">Pluteus cervinus</name>
    <dbReference type="NCBI Taxonomy" id="181527"/>
    <lineage>
        <taxon>Eukaryota</taxon>
        <taxon>Fungi</taxon>
        <taxon>Dikarya</taxon>
        <taxon>Basidiomycota</taxon>
        <taxon>Agaricomycotina</taxon>
        <taxon>Agaricomycetes</taxon>
        <taxon>Agaricomycetidae</taxon>
        <taxon>Agaricales</taxon>
        <taxon>Pluteineae</taxon>
        <taxon>Pluteaceae</taxon>
        <taxon>Pluteus</taxon>
    </lineage>
</organism>
<keyword evidence="2" id="KW-1185">Reference proteome</keyword>
<gene>
    <name evidence="1" type="ORF">BDN72DRAFT_204507</name>
</gene>
<evidence type="ECO:0000313" key="1">
    <source>
        <dbReference type="EMBL" id="TFK65293.1"/>
    </source>
</evidence>
<name>A0ACD3AHY5_9AGAR</name>
<protein>
    <submittedName>
        <fullName evidence="1">Uncharacterized protein</fullName>
    </submittedName>
</protein>
<evidence type="ECO:0000313" key="2">
    <source>
        <dbReference type="Proteomes" id="UP000308600"/>
    </source>
</evidence>
<dbReference type="Proteomes" id="UP000308600">
    <property type="component" value="Unassembled WGS sequence"/>
</dbReference>